<dbReference type="InterPro" id="IPR046532">
    <property type="entry name" value="DUF6597"/>
</dbReference>
<evidence type="ECO:0000313" key="6">
    <source>
        <dbReference type="Proteomes" id="UP001165653"/>
    </source>
</evidence>
<dbReference type="InterPro" id="IPR009057">
    <property type="entry name" value="Homeodomain-like_sf"/>
</dbReference>
<dbReference type="PANTHER" id="PTHR46796:SF15">
    <property type="entry name" value="BLL1074 PROTEIN"/>
    <property type="match status" value="1"/>
</dbReference>
<protein>
    <submittedName>
        <fullName evidence="5">Helix-turn-helix domain-containing protein</fullName>
    </submittedName>
</protein>
<keyword evidence="6" id="KW-1185">Reference proteome</keyword>
<dbReference type="PROSITE" id="PS01124">
    <property type="entry name" value="HTH_ARAC_FAMILY_2"/>
    <property type="match status" value="1"/>
</dbReference>
<evidence type="ECO:0000259" key="4">
    <source>
        <dbReference type="PROSITE" id="PS01124"/>
    </source>
</evidence>
<accession>A0ABT3G5I5</accession>
<organism evidence="5 6">
    <name type="scientific">Luteolibacter rhizosphaerae</name>
    <dbReference type="NCBI Taxonomy" id="2989719"/>
    <lineage>
        <taxon>Bacteria</taxon>
        <taxon>Pseudomonadati</taxon>
        <taxon>Verrucomicrobiota</taxon>
        <taxon>Verrucomicrobiia</taxon>
        <taxon>Verrucomicrobiales</taxon>
        <taxon>Verrucomicrobiaceae</taxon>
        <taxon>Luteolibacter</taxon>
    </lineage>
</organism>
<evidence type="ECO:0000256" key="3">
    <source>
        <dbReference type="ARBA" id="ARBA00023163"/>
    </source>
</evidence>
<keyword evidence="3" id="KW-0804">Transcription</keyword>
<dbReference type="RefSeq" id="WP_264514026.1">
    <property type="nucleotide sequence ID" value="NZ_JAPDDR010000006.1"/>
</dbReference>
<evidence type="ECO:0000256" key="1">
    <source>
        <dbReference type="ARBA" id="ARBA00023015"/>
    </source>
</evidence>
<evidence type="ECO:0000313" key="5">
    <source>
        <dbReference type="EMBL" id="MCW1914495.1"/>
    </source>
</evidence>
<comment type="caution">
    <text evidence="5">The sequence shown here is derived from an EMBL/GenBank/DDBJ whole genome shotgun (WGS) entry which is preliminary data.</text>
</comment>
<dbReference type="Pfam" id="PF12833">
    <property type="entry name" value="HTH_18"/>
    <property type="match status" value="1"/>
</dbReference>
<dbReference type="SMART" id="SM00342">
    <property type="entry name" value="HTH_ARAC"/>
    <property type="match status" value="1"/>
</dbReference>
<dbReference type="Gene3D" id="1.10.10.60">
    <property type="entry name" value="Homeodomain-like"/>
    <property type="match status" value="1"/>
</dbReference>
<name>A0ABT3G5I5_9BACT</name>
<sequence>MAYLELPPSPELARDIELLWCLAGHASPHDFERVLPQGVADIVINLGDGEVRCYDRERPILVHRLGPIISGVQRSYFVVDTRQLTSMVGVHFKPGGAWRFLGIPASEFSDEHVPLDAIPALRDTAWLDRLASAPTPVARLQLLDSLLRSGRRRESHPAIEWAVGQLRRYPDSARIAPLATEAGLSMRRFNELFTREVGVSPKGFARIRRFHSVLGRIAHTRPIDWSALALEAGYSDQAHLIRDFREFSGLTPAAYRAQGAPAQPGHVYGA</sequence>
<gene>
    <name evidence="5" type="ORF">OJ996_12980</name>
</gene>
<reference evidence="5" key="1">
    <citation type="submission" date="2022-10" db="EMBL/GenBank/DDBJ databases">
        <title>Luteolibacter sp. GHJ8, whole genome shotgun sequencing project.</title>
        <authorList>
            <person name="Zhao G."/>
            <person name="Shen L."/>
        </authorList>
    </citation>
    <scope>NUCLEOTIDE SEQUENCE</scope>
    <source>
        <strain evidence="5">GHJ8</strain>
    </source>
</reference>
<proteinExistence type="predicted"/>
<dbReference type="InterPro" id="IPR050204">
    <property type="entry name" value="AraC_XylS_family_regulators"/>
</dbReference>
<dbReference type="Pfam" id="PF20240">
    <property type="entry name" value="DUF6597"/>
    <property type="match status" value="1"/>
</dbReference>
<feature type="domain" description="HTH araC/xylS-type" evidence="4">
    <location>
        <begin position="156"/>
        <end position="258"/>
    </location>
</feature>
<dbReference type="EMBL" id="JAPDDR010000006">
    <property type="protein sequence ID" value="MCW1914495.1"/>
    <property type="molecule type" value="Genomic_DNA"/>
</dbReference>
<keyword evidence="2" id="KW-0238">DNA-binding</keyword>
<dbReference type="SUPFAM" id="SSF46689">
    <property type="entry name" value="Homeodomain-like"/>
    <property type="match status" value="1"/>
</dbReference>
<dbReference type="InterPro" id="IPR018060">
    <property type="entry name" value="HTH_AraC"/>
</dbReference>
<keyword evidence="1" id="KW-0805">Transcription regulation</keyword>
<evidence type="ECO:0000256" key="2">
    <source>
        <dbReference type="ARBA" id="ARBA00023125"/>
    </source>
</evidence>
<dbReference type="Proteomes" id="UP001165653">
    <property type="component" value="Unassembled WGS sequence"/>
</dbReference>
<dbReference type="PANTHER" id="PTHR46796">
    <property type="entry name" value="HTH-TYPE TRANSCRIPTIONAL ACTIVATOR RHAS-RELATED"/>
    <property type="match status" value="1"/>
</dbReference>